<dbReference type="PANTHER" id="PTHR37023:SF1">
    <property type="entry name" value="ISSOD25 TRANSPOSASE TNPA_ISSOD25"/>
    <property type="match status" value="1"/>
</dbReference>
<dbReference type="Pfam" id="PF14319">
    <property type="entry name" value="Zn_Tnp_IS91"/>
    <property type="match status" value="1"/>
</dbReference>
<dbReference type="EMBL" id="BARW01011490">
    <property type="protein sequence ID" value="GAI73768.1"/>
    <property type="molecule type" value="Genomic_DNA"/>
</dbReference>
<comment type="caution">
    <text evidence="2">The sequence shown here is derived from an EMBL/GenBank/DDBJ whole genome shotgun (WGS) entry which is preliminary data.</text>
</comment>
<dbReference type="InterPro" id="IPR026889">
    <property type="entry name" value="Zn_Tnp"/>
</dbReference>
<dbReference type="PANTHER" id="PTHR37023">
    <property type="entry name" value="TRANSPOSASE"/>
    <property type="match status" value="1"/>
</dbReference>
<feature type="domain" description="Transposase zinc-binding" evidence="1">
    <location>
        <begin position="14"/>
        <end position="101"/>
    </location>
</feature>
<evidence type="ECO:0000313" key="2">
    <source>
        <dbReference type="EMBL" id="GAI73768.1"/>
    </source>
</evidence>
<sequence length="136" mass="15701">MGSHPAHELATVINNFLLSFNIKNKLPAYKLRTLNALQKCRTEYMGGHIESCEDCGEVRVAYNSCRNRHCPKCGAIEKEKWIMNRETDLLPVKYFHVVFTVPDKLNSLFLNNQVAMYNLLFSVVWDVMKSFGKTKQ</sequence>
<evidence type="ECO:0000259" key="1">
    <source>
        <dbReference type="Pfam" id="PF14319"/>
    </source>
</evidence>
<dbReference type="AlphaFoldDB" id="X1QZQ3"/>
<reference evidence="2" key="1">
    <citation type="journal article" date="2014" name="Front. Microbiol.">
        <title>High frequency of phylogenetically diverse reductive dehalogenase-homologous genes in deep subseafloor sedimentary metagenomes.</title>
        <authorList>
            <person name="Kawai M."/>
            <person name="Futagami T."/>
            <person name="Toyoda A."/>
            <person name="Takaki Y."/>
            <person name="Nishi S."/>
            <person name="Hori S."/>
            <person name="Arai W."/>
            <person name="Tsubouchi T."/>
            <person name="Morono Y."/>
            <person name="Uchiyama I."/>
            <person name="Ito T."/>
            <person name="Fujiyama A."/>
            <person name="Inagaki F."/>
            <person name="Takami H."/>
        </authorList>
    </citation>
    <scope>NUCLEOTIDE SEQUENCE</scope>
    <source>
        <strain evidence="2">Expedition CK06-06</strain>
    </source>
</reference>
<accession>X1QZQ3</accession>
<name>X1QZQ3_9ZZZZ</name>
<proteinExistence type="predicted"/>
<organism evidence="2">
    <name type="scientific">marine sediment metagenome</name>
    <dbReference type="NCBI Taxonomy" id="412755"/>
    <lineage>
        <taxon>unclassified sequences</taxon>
        <taxon>metagenomes</taxon>
        <taxon>ecological metagenomes</taxon>
    </lineage>
</organism>
<feature type="non-terminal residue" evidence="2">
    <location>
        <position position="136"/>
    </location>
</feature>
<gene>
    <name evidence="2" type="ORF">S12H4_22137</name>
</gene>
<protein>
    <recommendedName>
        <fullName evidence="1">Transposase zinc-binding domain-containing protein</fullName>
    </recommendedName>
</protein>